<dbReference type="SUPFAM" id="SSF50129">
    <property type="entry name" value="GroES-like"/>
    <property type="match status" value="1"/>
</dbReference>
<dbReference type="AlphaFoldDB" id="V2XK07"/>
<comment type="caution">
    <text evidence="6">The sequence shown here is derived from an EMBL/GenBank/DDBJ whole genome shotgun (WGS) entry which is preliminary data.</text>
</comment>
<gene>
    <name evidence="6" type="ORF">GCWU0000282_002645</name>
</gene>
<dbReference type="STRING" id="592026.GCWU0000282_002645"/>
<comment type="similarity">
    <text evidence="4">Belongs to the zinc-containing alcohol dehydrogenase family.</text>
</comment>
<protein>
    <submittedName>
        <fullName evidence="6">Putative chlorophyll synthesis pathway protein BchC</fullName>
    </submittedName>
</protein>
<dbReference type="InterPro" id="IPR013149">
    <property type="entry name" value="ADH-like_C"/>
</dbReference>
<dbReference type="eggNOG" id="COG1063">
    <property type="taxonomic scope" value="Bacteria"/>
</dbReference>
<dbReference type="PANTHER" id="PTHR43401">
    <property type="entry name" value="L-THREONINE 3-DEHYDROGENASE"/>
    <property type="match status" value="1"/>
</dbReference>
<dbReference type="SMART" id="SM00829">
    <property type="entry name" value="PKS_ER"/>
    <property type="match status" value="1"/>
</dbReference>
<organism evidence="6 7">
    <name type="scientific">Catonella morbi ATCC 51271</name>
    <dbReference type="NCBI Taxonomy" id="592026"/>
    <lineage>
        <taxon>Bacteria</taxon>
        <taxon>Bacillati</taxon>
        <taxon>Bacillota</taxon>
        <taxon>Clostridia</taxon>
        <taxon>Lachnospirales</taxon>
        <taxon>Lachnospiraceae</taxon>
        <taxon>Catonella</taxon>
    </lineage>
</organism>
<dbReference type="Proteomes" id="UP000018227">
    <property type="component" value="Unassembled WGS sequence"/>
</dbReference>
<evidence type="ECO:0000313" key="6">
    <source>
        <dbReference type="EMBL" id="ESL02509.1"/>
    </source>
</evidence>
<dbReference type="InterPro" id="IPR020843">
    <property type="entry name" value="ER"/>
</dbReference>
<evidence type="ECO:0000313" key="7">
    <source>
        <dbReference type="Proteomes" id="UP000018227"/>
    </source>
</evidence>
<dbReference type="InterPro" id="IPR013154">
    <property type="entry name" value="ADH-like_N"/>
</dbReference>
<sequence>MKALRFLEAYHLEVQEVPMPVPAEDACLLKVKACGICGSDPAGYTGTSGRRIPPMTMGHEFCGEIVEIGSKVKNFRLGDRVIAQPINFCGYCENCRRGLTMLCEDKSFFGVLTTDGGMAEYVSVPEKLLYRIPENTTFYRGALTEPYAVTYGAYKKAGDLKDKIVLIIGAGTIGDCLLQLILTDRPKMVIVADVSEQRLKLAEEFGADYTINTAETDALEKIRELTDGHMIDISFEAVGVEETANLSVKALYIAGTAVWLGMHQKEMTLNMQDVVCSARNILGSFNYTHAEFGEVVELLGTGKLDADKMISKVISLEEAPDAFEELLSTPGKYLKIIIDPTKNKDA</sequence>
<comment type="cofactor">
    <cofactor evidence="4">
        <name>Zn(2+)</name>
        <dbReference type="ChEBI" id="CHEBI:29105"/>
    </cofactor>
</comment>
<dbReference type="Gene3D" id="3.40.50.720">
    <property type="entry name" value="NAD(P)-binding Rossmann-like Domain"/>
    <property type="match status" value="1"/>
</dbReference>
<dbReference type="HOGENOM" id="CLU_026673_11_5_9"/>
<dbReference type="InterPro" id="IPR050129">
    <property type="entry name" value="Zn_alcohol_dh"/>
</dbReference>
<evidence type="ECO:0000256" key="3">
    <source>
        <dbReference type="ARBA" id="ARBA00023002"/>
    </source>
</evidence>
<dbReference type="EMBL" id="ACIL03000016">
    <property type="protein sequence ID" value="ESL02509.1"/>
    <property type="molecule type" value="Genomic_DNA"/>
</dbReference>
<keyword evidence="1 4" id="KW-0479">Metal-binding</keyword>
<accession>V2XK07</accession>
<keyword evidence="3" id="KW-0560">Oxidoreductase</keyword>
<dbReference type="Pfam" id="PF00107">
    <property type="entry name" value="ADH_zinc_N"/>
    <property type="match status" value="1"/>
</dbReference>
<dbReference type="PROSITE" id="PS00059">
    <property type="entry name" value="ADH_ZINC"/>
    <property type="match status" value="1"/>
</dbReference>
<dbReference type="RefSeq" id="WP_023355491.1">
    <property type="nucleotide sequence ID" value="NZ_KI535369.1"/>
</dbReference>
<dbReference type="PANTHER" id="PTHR43401:SF2">
    <property type="entry name" value="L-THREONINE 3-DEHYDROGENASE"/>
    <property type="match status" value="1"/>
</dbReference>
<reference evidence="6 7" key="1">
    <citation type="submission" date="2013-06" db="EMBL/GenBank/DDBJ databases">
        <authorList>
            <person name="Weinstock G."/>
            <person name="Sodergren E."/>
            <person name="Clifton S."/>
            <person name="Fulton L."/>
            <person name="Fulton B."/>
            <person name="Courtney L."/>
            <person name="Fronick C."/>
            <person name="Harrison M."/>
            <person name="Strong C."/>
            <person name="Farmer C."/>
            <person name="Delahaunty K."/>
            <person name="Markovic C."/>
            <person name="Hall O."/>
            <person name="Minx P."/>
            <person name="Tomlinson C."/>
            <person name="Mitreva M."/>
            <person name="Nelson J."/>
            <person name="Hou S."/>
            <person name="Wollam A."/>
            <person name="Pepin K.H."/>
            <person name="Johnson M."/>
            <person name="Bhonagiri V."/>
            <person name="Nash W.E."/>
            <person name="Warren W."/>
            <person name="Chinwalla A."/>
            <person name="Mardis E.R."/>
            <person name="Wilson R.K."/>
        </authorList>
    </citation>
    <scope>NUCLEOTIDE SEQUENCE [LARGE SCALE GENOMIC DNA]</scope>
    <source>
        <strain evidence="6 7">ATCC 51271</strain>
    </source>
</reference>
<dbReference type="Gene3D" id="3.90.180.10">
    <property type="entry name" value="Medium-chain alcohol dehydrogenases, catalytic domain"/>
    <property type="match status" value="1"/>
</dbReference>
<dbReference type="SUPFAM" id="SSF51735">
    <property type="entry name" value="NAD(P)-binding Rossmann-fold domains"/>
    <property type="match status" value="1"/>
</dbReference>
<dbReference type="InterPro" id="IPR002328">
    <property type="entry name" value="ADH_Zn_CS"/>
</dbReference>
<dbReference type="Pfam" id="PF08240">
    <property type="entry name" value="ADH_N"/>
    <property type="match status" value="1"/>
</dbReference>
<dbReference type="InterPro" id="IPR036291">
    <property type="entry name" value="NAD(P)-bd_dom_sf"/>
</dbReference>
<feature type="domain" description="Enoyl reductase (ER)" evidence="5">
    <location>
        <begin position="5"/>
        <end position="338"/>
    </location>
</feature>
<evidence type="ECO:0000256" key="4">
    <source>
        <dbReference type="RuleBase" id="RU361277"/>
    </source>
</evidence>
<proteinExistence type="inferred from homology"/>
<keyword evidence="2 4" id="KW-0862">Zinc</keyword>
<name>V2XK07_9FIRM</name>
<evidence type="ECO:0000256" key="1">
    <source>
        <dbReference type="ARBA" id="ARBA00022723"/>
    </source>
</evidence>
<dbReference type="InterPro" id="IPR011032">
    <property type="entry name" value="GroES-like_sf"/>
</dbReference>
<evidence type="ECO:0000259" key="5">
    <source>
        <dbReference type="SMART" id="SM00829"/>
    </source>
</evidence>
<dbReference type="GO" id="GO:0016491">
    <property type="term" value="F:oxidoreductase activity"/>
    <property type="evidence" value="ECO:0007669"/>
    <property type="project" value="UniProtKB-KW"/>
</dbReference>
<keyword evidence="7" id="KW-1185">Reference proteome</keyword>
<dbReference type="GO" id="GO:0008270">
    <property type="term" value="F:zinc ion binding"/>
    <property type="evidence" value="ECO:0007669"/>
    <property type="project" value="InterPro"/>
</dbReference>
<evidence type="ECO:0000256" key="2">
    <source>
        <dbReference type="ARBA" id="ARBA00022833"/>
    </source>
</evidence>
<dbReference type="OrthoDB" id="9769198at2"/>